<dbReference type="CTD" id="9941110"/>
<sequence length="100" mass="11506">MNIKYLVEQESISSHRDMEILCPKDKKEDKEMKSQSNILITNIKQDDHISFLLRLHTAHCGKNSLRSKKAYYSLTVTGKKFVRLQTTSIFFTVIDINGSG</sequence>
<proteinExistence type="predicted"/>
<organism evidence="1">
    <name type="scientific">Loa loa</name>
    <name type="common">Eye worm</name>
    <name type="synonym">Filaria loa</name>
    <dbReference type="NCBI Taxonomy" id="7209"/>
    <lineage>
        <taxon>Eukaryota</taxon>
        <taxon>Metazoa</taxon>
        <taxon>Ecdysozoa</taxon>
        <taxon>Nematoda</taxon>
        <taxon>Chromadorea</taxon>
        <taxon>Rhabditida</taxon>
        <taxon>Spirurina</taxon>
        <taxon>Spiruromorpha</taxon>
        <taxon>Filarioidea</taxon>
        <taxon>Onchocercidae</taxon>
        <taxon>Loa</taxon>
    </lineage>
</organism>
<gene>
    <name evidence="1" type="ORF">LOAG_03719</name>
</gene>
<accession>A0A1S0U5Q8</accession>
<dbReference type="EMBL" id="JH712186">
    <property type="protein sequence ID" value="EFO24767.1"/>
    <property type="molecule type" value="Genomic_DNA"/>
</dbReference>
<dbReference type="KEGG" id="loa:LOAG_03719"/>
<dbReference type="RefSeq" id="XP_003139304.1">
    <property type="nucleotide sequence ID" value="XM_003139256.1"/>
</dbReference>
<dbReference type="AlphaFoldDB" id="A0A1S0U5Q8"/>
<protein>
    <submittedName>
        <fullName evidence="1">Uncharacterized protein</fullName>
    </submittedName>
</protein>
<dbReference type="GeneID" id="9941110"/>
<evidence type="ECO:0000313" key="1">
    <source>
        <dbReference type="EMBL" id="EFO24767.1"/>
    </source>
</evidence>
<reference evidence="1" key="1">
    <citation type="submission" date="2012-04" db="EMBL/GenBank/DDBJ databases">
        <title>The Genome Sequence of Loa loa.</title>
        <authorList>
            <consortium name="The Broad Institute Genome Sequencing Platform"/>
            <consortium name="Broad Institute Genome Sequencing Center for Infectious Disease"/>
            <person name="Nutman T.B."/>
            <person name="Fink D.L."/>
            <person name="Russ C."/>
            <person name="Young S."/>
            <person name="Zeng Q."/>
            <person name="Gargeya S."/>
            <person name="Alvarado L."/>
            <person name="Berlin A."/>
            <person name="Chapman S.B."/>
            <person name="Chen Z."/>
            <person name="Freedman E."/>
            <person name="Gellesch M."/>
            <person name="Goldberg J."/>
            <person name="Griggs A."/>
            <person name="Gujja S."/>
            <person name="Heilman E.R."/>
            <person name="Heiman D."/>
            <person name="Howarth C."/>
            <person name="Mehta T."/>
            <person name="Neiman D."/>
            <person name="Pearson M."/>
            <person name="Roberts A."/>
            <person name="Saif S."/>
            <person name="Shea T."/>
            <person name="Shenoy N."/>
            <person name="Sisk P."/>
            <person name="Stolte C."/>
            <person name="Sykes S."/>
            <person name="White J."/>
            <person name="Yandava C."/>
            <person name="Haas B."/>
            <person name="Henn M.R."/>
            <person name="Nusbaum C."/>
            <person name="Birren B."/>
        </authorList>
    </citation>
    <scope>NUCLEOTIDE SEQUENCE [LARGE SCALE GENOMIC DNA]</scope>
</reference>
<dbReference type="InParanoid" id="A0A1S0U5Q8"/>
<name>A0A1S0U5Q8_LOALO</name>